<keyword evidence="5" id="KW-0206">Cytoskeleton</keyword>
<dbReference type="STRING" id="307507.A0A2V0P7W1"/>
<evidence type="ECO:0000256" key="3">
    <source>
        <dbReference type="ARBA" id="ARBA00022490"/>
    </source>
</evidence>
<dbReference type="GO" id="GO:0043014">
    <property type="term" value="F:alpha-tubulin binding"/>
    <property type="evidence" value="ECO:0007669"/>
    <property type="project" value="TreeGrafter"/>
</dbReference>
<dbReference type="SUPFAM" id="SSF47473">
    <property type="entry name" value="EF-hand"/>
    <property type="match status" value="1"/>
</dbReference>
<feature type="domain" description="DM10" evidence="7">
    <location>
        <begin position="24"/>
        <end position="146"/>
    </location>
</feature>
<dbReference type="InParanoid" id="A0A2V0P7W1"/>
<evidence type="ECO:0000256" key="5">
    <source>
        <dbReference type="ARBA" id="ARBA00023212"/>
    </source>
</evidence>
<sequence length="236" mass="25739">MGSLPKLPGYQISLPDMHKLMNKDKIVLRFTARMVPTDTHALSHADAGRSFVLSYFMMDDSILIFEPPVRNSGIGGGKFLERQRVYKPESEEIYTYQARAAAAAAWPGPAQPGRDLYVGGRLEVFNRAFELTGADEYSLTYMENNCHIFVMADADAVLQSLRVQAKGREEALRAALVAADSDGSGLLPDAALEAALSSAGLRFTRHQLIALRRRVDGERAGAVAAEEVLRLLGAEG</sequence>
<organism evidence="8 9">
    <name type="scientific">Raphidocelis subcapitata</name>
    <dbReference type="NCBI Taxonomy" id="307507"/>
    <lineage>
        <taxon>Eukaryota</taxon>
        <taxon>Viridiplantae</taxon>
        <taxon>Chlorophyta</taxon>
        <taxon>core chlorophytes</taxon>
        <taxon>Chlorophyceae</taxon>
        <taxon>CS clade</taxon>
        <taxon>Sphaeropleales</taxon>
        <taxon>Selenastraceae</taxon>
        <taxon>Raphidocelis</taxon>
    </lineage>
</organism>
<evidence type="ECO:0000313" key="8">
    <source>
        <dbReference type="EMBL" id="GBF93267.1"/>
    </source>
</evidence>
<evidence type="ECO:0000259" key="7">
    <source>
        <dbReference type="PROSITE" id="PS51336"/>
    </source>
</evidence>
<dbReference type="GO" id="GO:0000281">
    <property type="term" value="P:mitotic cytokinesis"/>
    <property type="evidence" value="ECO:0007669"/>
    <property type="project" value="TreeGrafter"/>
</dbReference>
<dbReference type="Proteomes" id="UP000247498">
    <property type="component" value="Unassembled WGS sequence"/>
</dbReference>
<dbReference type="GO" id="GO:0005930">
    <property type="term" value="C:axoneme"/>
    <property type="evidence" value="ECO:0007669"/>
    <property type="project" value="TreeGrafter"/>
</dbReference>
<keyword evidence="9" id="KW-1185">Reference proteome</keyword>
<evidence type="ECO:0000256" key="6">
    <source>
        <dbReference type="ARBA" id="ARBA00023273"/>
    </source>
</evidence>
<dbReference type="Gene3D" id="2.30.29.170">
    <property type="match status" value="1"/>
</dbReference>
<name>A0A2V0P7W1_9CHLO</name>
<dbReference type="AlphaFoldDB" id="A0A2V0P7W1"/>
<comment type="subcellular location">
    <subcellularLocation>
        <location evidence="1">Cell projection</location>
        <location evidence="1">Cilium</location>
    </subcellularLocation>
    <subcellularLocation>
        <location evidence="2">Cytoplasm</location>
        <location evidence="2">Cytoskeleton</location>
    </subcellularLocation>
</comment>
<keyword evidence="8" id="KW-0969">Cilium</keyword>
<proteinExistence type="predicted"/>
<evidence type="ECO:0000256" key="1">
    <source>
        <dbReference type="ARBA" id="ARBA00004138"/>
    </source>
</evidence>
<dbReference type="GO" id="GO:0060285">
    <property type="term" value="P:cilium-dependent cell motility"/>
    <property type="evidence" value="ECO:0007669"/>
    <property type="project" value="TreeGrafter"/>
</dbReference>
<dbReference type="EMBL" id="BDRX01000039">
    <property type="protein sequence ID" value="GBF93267.1"/>
    <property type="molecule type" value="Genomic_DNA"/>
</dbReference>
<dbReference type="InterPro" id="IPR006602">
    <property type="entry name" value="DM10_dom"/>
</dbReference>
<dbReference type="GO" id="GO:0007052">
    <property type="term" value="P:mitotic spindle organization"/>
    <property type="evidence" value="ECO:0007669"/>
    <property type="project" value="TreeGrafter"/>
</dbReference>
<dbReference type="PROSITE" id="PS51336">
    <property type="entry name" value="DM10"/>
    <property type="match status" value="1"/>
</dbReference>
<dbReference type="Pfam" id="PF06565">
    <property type="entry name" value="DM10_dom"/>
    <property type="match status" value="1"/>
</dbReference>
<dbReference type="FunFam" id="2.30.29.170:FF:000002">
    <property type="entry name" value="EF-hand domain (C-terminal) containing 1"/>
    <property type="match status" value="1"/>
</dbReference>
<reference evidence="8 9" key="1">
    <citation type="journal article" date="2018" name="Sci. Rep.">
        <title>Raphidocelis subcapitata (=Pseudokirchneriella subcapitata) provides an insight into genome evolution and environmental adaptations in the Sphaeropleales.</title>
        <authorList>
            <person name="Suzuki S."/>
            <person name="Yamaguchi H."/>
            <person name="Nakajima N."/>
            <person name="Kawachi M."/>
        </authorList>
    </citation>
    <scope>NUCLEOTIDE SEQUENCE [LARGE SCALE GENOMIC DNA]</scope>
    <source>
        <strain evidence="8 9">NIES-35</strain>
    </source>
</reference>
<dbReference type="Gene3D" id="1.10.238.10">
    <property type="entry name" value="EF-hand"/>
    <property type="match status" value="1"/>
</dbReference>
<gene>
    <name evidence="8" type="ORF">Rsub_05999</name>
</gene>
<protein>
    <submittedName>
        <fullName evidence="8">Protofilament ribbon of flagellar microtubules</fullName>
    </submittedName>
</protein>
<dbReference type="SMART" id="SM00676">
    <property type="entry name" value="DM10"/>
    <property type="match status" value="1"/>
</dbReference>
<evidence type="ECO:0000256" key="4">
    <source>
        <dbReference type="ARBA" id="ARBA00022737"/>
    </source>
</evidence>
<evidence type="ECO:0000256" key="2">
    <source>
        <dbReference type="ARBA" id="ARBA00004245"/>
    </source>
</evidence>
<keyword evidence="8" id="KW-0282">Flagellum</keyword>
<dbReference type="GO" id="GO:0072686">
    <property type="term" value="C:mitotic spindle"/>
    <property type="evidence" value="ECO:0007669"/>
    <property type="project" value="TreeGrafter"/>
</dbReference>
<dbReference type="OrthoDB" id="10255210at2759"/>
<evidence type="ECO:0000313" key="9">
    <source>
        <dbReference type="Proteomes" id="UP000247498"/>
    </source>
</evidence>
<keyword evidence="6" id="KW-0966">Cell projection</keyword>
<dbReference type="PANTHER" id="PTHR12086:SF9">
    <property type="entry name" value="EF-HAND DOMAIN-CONTAINING PROTEIN 1"/>
    <property type="match status" value="1"/>
</dbReference>
<dbReference type="PANTHER" id="PTHR12086">
    <property type="entry name" value="EF-HAND DOMAIN C-TERMINAL CONTAINING PROTEIN"/>
    <property type="match status" value="1"/>
</dbReference>
<dbReference type="InterPro" id="IPR040193">
    <property type="entry name" value="EFHC1/EFHC2/EFHB"/>
</dbReference>
<keyword evidence="3" id="KW-0963">Cytoplasm</keyword>
<keyword evidence="4" id="KW-0677">Repeat</keyword>
<accession>A0A2V0P7W1</accession>
<dbReference type="InterPro" id="IPR011992">
    <property type="entry name" value="EF-hand-dom_pair"/>
</dbReference>
<comment type="caution">
    <text evidence="8">The sequence shown here is derived from an EMBL/GenBank/DDBJ whole genome shotgun (WGS) entry which is preliminary data.</text>
</comment>